<dbReference type="Pfam" id="PF17148">
    <property type="entry name" value="DUF5117"/>
    <property type="match status" value="1"/>
</dbReference>
<feature type="chain" id="PRO_5045317333" evidence="2">
    <location>
        <begin position="29"/>
        <end position="827"/>
    </location>
</feature>
<feature type="signal peptide" evidence="2">
    <location>
        <begin position="1"/>
        <end position="28"/>
    </location>
</feature>
<evidence type="ECO:0000313" key="6">
    <source>
        <dbReference type="EMBL" id="GHE71640.1"/>
    </source>
</evidence>
<feature type="domain" description="DUF5118" evidence="5">
    <location>
        <begin position="53"/>
        <end position="98"/>
    </location>
</feature>
<dbReference type="Pfam" id="PF16313">
    <property type="entry name" value="DUF4953"/>
    <property type="match status" value="1"/>
</dbReference>
<accession>A0ABQ3I9X8</accession>
<dbReference type="InterPro" id="IPR034032">
    <property type="entry name" value="Zn_MMP-like_bac"/>
</dbReference>
<dbReference type="PANTHER" id="PTHR38478:SF1">
    <property type="entry name" value="ZINC DEPENDENT METALLOPROTEASE DOMAIN LIPOPROTEIN"/>
    <property type="match status" value="1"/>
</dbReference>
<dbReference type="InterPro" id="IPR033413">
    <property type="entry name" value="DUF5117"/>
</dbReference>
<proteinExistence type="predicted"/>
<dbReference type="PANTHER" id="PTHR38478">
    <property type="entry name" value="PEPTIDASE M1A AND M12B"/>
    <property type="match status" value="1"/>
</dbReference>
<dbReference type="InterPro" id="IPR024079">
    <property type="entry name" value="MetalloPept_cat_dom_sf"/>
</dbReference>
<gene>
    <name evidence="6" type="ORF">GCM10011340_29550</name>
</gene>
<comment type="caution">
    <text evidence="6">The sequence shown here is derived from an EMBL/GenBank/DDBJ whole genome shotgun (WGS) entry which is preliminary data.</text>
</comment>
<dbReference type="Pfam" id="PF17162">
    <property type="entry name" value="DUF5118"/>
    <property type="match status" value="1"/>
</dbReference>
<name>A0ABQ3I9X8_9BACT</name>
<dbReference type="Gene3D" id="3.40.390.10">
    <property type="entry name" value="Collagenase (Catalytic Domain)"/>
    <property type="match status" value="1"/>
</dbReference>
<dbReference type="InterPro" id="IPR033428">
    <property type="entry name" value="DUF5118"/>
</dbReference>
<evidence type="ECO:0000259" key="3">
    <source>
        <dbReference type="Pfam" id="PF16313"/>
    </source>
</evidence>
<feature type="domain" description="DUF5117" evidence="4">
    <location>
        <begin position="111"/>
        <end position="299"/>
    </location>
</feature>
<dbReference type="SUPFAM" id="SSF55486">
    <property type="entry name" value="Metalloproteases ('zincins'), catalytic domain"/>
    <property type="match status" value="1"/>
</dbReference>
<dbReference type="InterPro" id="IPR032534">
    <property type="entry name" value="EcxA_zinc-bd"/>
</dbReference>
<reference evidence="7" key="1">
    <citation type="journal article" date="2019" name="Int. J. Syst. Evol. Microbiol.">
        <title>The Global Catalogue of Microorganisms (GCM) 10K type strain sequencing project: providing services to taxonomists for standard genome sequencing and annotation.</title>
        <authorList>
            <consortium name="The Broad Institute Genomics Platform"/>
            <consortium name="The Broad Institute Genome Sequencing Center for Infectious Disease"/>
            <person name="Wu L."/>
            <person name="Ma J."/>
        </authorList>
    </citation>
    <scope>NUCLEOTIDE SEQUENCE [LARGE SCALE GENOMIC DNA]</scope>
    <source>
        <strain evidence="7">CGMCC 1.15111</strain>
    </source>
</reference>
<evidence type="ECO:0000313" key="7">
    <source>
        <dbReference type="Proteomes" id="UP000658258"/>
    </source>
</evidence>
<evidence type="ECO:0000259" key="5">
    <source>
        <dbReference type="Pfam" id="PF17162"/>
    </source>
</evidence>
<keyword evidence="7" id="KW-1185">Reference proteome</keyword>
<dbReference type="RefSeq" id="WP_189631063.1">
    <property type="nucleotide sequence ID" value="NZ_BNAG01000004.1"/>
</dbReference>
<protein>
    <submittedName>
        <fullName evidence="6">Glutaminyl-tRNA synthetase</fullName>
    </submittedName>
</protein>
<feature type="region of interest" description="Disordered" evidence="1">
    <location>
        <begin position="29"/>
        <end position="55"/>
    </location>
</feature>
<organism evidence="6 7">
    <name type="scientific">Roseivirga thermotolerans</name>
    <dbReference type="NCBI Taxonomy" id="1758176"/>
    <lineage>
        <taxon>Bacteria</taxon>
        <taxon>Pseudomonadati</taxon>
        <taxon>Bacteroidota</taxon>
        <taxon>Cytophagia</taxon>
        <taxon>Cytophagales</taxon>
        <taxon>Roseivirgaceae</taxon>
        <taxon>Roseivirga</taxon>
    </lineage>
</organism>
<feature type="domain" description="EcxA zinc-binding" evidence="3">
    <location>
        <begin position="434"/>
        <end position="737"/>
    </location>
</feature>
<evidence type="ECO:0000256" key="2">
    <source>
        <dbReference type="SAM" id="SignalP"/>
    </source>
</evidence>
<evidence type="ECO:0000256" key="1">
    <source>
        <dbReference type="SAM" id="MobiDB-lite"/>
    </source>
</evidence>
<sequence length="827" mass="93663">MKVTRILRPSAALLAAAFLLLTTTHVDAQRRNRDKQDTPPESPKQEAPKKNEKTYESVVKGLKADDGLFKVYQNDEKIMFEIPKSELNKDMLWITRLVSSPENLSPFLGSGWKMNEQVVQWQEIKGRIYLKSISYNNVADSTDAIYKSVADNNFAPIIGSFKIEGQPKDSSAYLIDITGFFNQDTRAISALSSGLRSQLQIRRLENDKSYVESVKSFPINIEVRQVMTYDAGRPPSNESAGVISMKVSQSMVKLPVYPMMPRLADERVGWFTVGNINYSSDALKGDQVSFLKRWRLEPKDPAAYARGELVEPVKPIVYYLDPATPEKFRKWFKLGIEDWQVAFEAAGFKNAIIAKDPPSKEEDPDWSPEDARYSTVRYIASMTRNAVGPSTADPRTGEIIESDIIWFHNHLRSYRNWYMIQTGAANPRARTLNTPEDDIGEMMRAVIAHEIGHALGLPHNMKASSAYPVESLRNPEFAEEYGVAPTIMDYARLNYIAQPGDGVTRFIRKIGPYDKYVINWGYRVIPGANSPEAETNTLDRWILEKANDRMFRFGSSNGSNPEAQTEDLGDNSMKASAYGMENLKKVVPNLLEWTTTAGESYDDTQEIYGEIIGQWRRFVGHVITNIGGVTENLKSTDQQGAVFEVVPESQQTEAVNWLMKYAFATPDWLLDENLLRKLEDFGAVNRIRSTQSSFLNSVLDPVRMQRLIEAEAFKGRNTYTIYQLVTDVRQGLFTELASGAPISTYRRNLQRAFVERMEYLLKNEASSFQAREVNISQSDIRPVVKAELRALLRDIGSARGRYTSDRAGNLHLADLKDRIEEILDLDN</sequence>
<evidence type="ECO:0000259" key="4">
    <source>
        <dbReference type="Pfam" id="PF17148"/>
    </source>
</evidence>
<dbReference type="CDD" id="cd04276">
    <property type="entry name" value="ZnMc_MMP_like_2"/>
    <property type="match status" value="1"/>
</dbReference>
<dbReference type="EMBL" id="BNAG01000004">
    <property type="protein sequence ID" value="GHE71640.1"/>
    <property type="molecule type" value="Genomic_DNA"/>
</dbReference>
<dbReference type="Proteomes" id="UP000658258">
    <property type="component" value="Unassembled WGS sequence"/>
</dbReference>
<keyword evidence="2" id="KW-0732">Signal</keyword>